<evidence type="ECO:0000256" key="4">
    <source>
        <dbReference type="ARBA" id="ARBA00022989"/>
    </source>
</evidence>
<feature type="transmembrane region" description="Helical" evidence="6">
    <location>
        <begin position="219"/>
        <end position="239"/>
    </location>
</feature>
<feature type="transmembrane region" description="Helical" evidence="6">
    <location>
        <begin position="14"/>
        <end position="34"/>
    </location>
</feature>
<dbReference type="Pfam" id="PF02653">
    <property type="entry name" value="BPD_transp_2"/>
    <property type="match status" value="1"/>
</dbReference>
<evidence type="ECO:0000313" key="7">
    <source>
        <dbReference type="EMBL" id="MBC5726215.1"/>
    </source>
</evidence>
<dbReference type="CDD" id="cd06579">
    <property type="entry name" value="TM_PBP1_transp_AraH_like"/>
    <property type="match status" value="1"/>
</dbReference>
<feature type="transmembrane region" description="Helical" evidence="6">
    <location>
        <begin position="167"/>
        <end position="186"/>
    </location>
</feature>
<name>A0A923LVM8_9FIRM</name>
<dbReference type="GO" id="GO:0005886">
    <property type="term" value="C:plasma membrane"/>
    <property type="evidence" value="ECO:0007669"/>
    <property type="project" value="UniProtKB-SubCell"/>
</dbReference>
<keyword evidence="4 6" id="KW-1133">Transmembrane helix</keyword>
<proteinExistence type="predicted"/>
<sequence length="327" mass="34491">MNNKAQGLKLTNKYSSQISAFLALIILCVVLSFLSKDFMTVGNLLTVTNQVVYIALMAIGMTVLFMLGAIDLSVGAILALSACVMGLLTNKYGMAPMPAILIALAIALLCGIINGLLVTKVMLPPFVATLGTSYIFRGMAAIITDAKNSLIMPDGLRWIAAGKIKNVFPIGIIVLLALFAMAWFLLEKTPFGIKIKCIGGNEKAARLSGVEIDKMKLKAYAMTGILCGISAMMLAGRLNFTNSTMATGAELNCIVAGVVGGTSMNGGSGSIWGTLIGSLLMGVINNGLNLLHVSQFWQDVAMGALVILAVTIDCFRQASKDRVKKVA</sequence>
<keyword evidence="2" id="KW-1003">Cell membrane</keyword>
<dbReference type="Proteomes" id="UP000606499">
    <property type="component" value="Unassembled WGS sequence"/>
</dbReference>
<feature type="transmembrane region" description="Helical" evidence="6">
    <location>
        <begin position="123"/>
        <end position="146"/>
    </location>
</feature>
<evidence type="ECO:0000256" key="5">
    <source>
        <dbReference type="ARBA" id="ARBA00023136"/>
    </source>
</evidence>
<dbReference type="GO" id="GO:0022857">
    <property type="term" value="F:transmembrane transporter activity"/>
    <property type="evidence" value="ECO:0007669"/>
    <property type="project" value="InterPro"/>
</dbReference>
<feature type="transmembrane region" description="Helical" evidence="6">
    <location>
        <begin position="54"/>
        <end position="87"/>
    </location>
</feature>
<evidence type="ECO:0000256" key="1">
    <source>
        <dbReference type="ARBA" id="ARBA00004651"/>
    </source>
</evidence>
<accession>A0A923LVM8</accession>
<dbReference type="PANTHER" id="PTHR32196">
    <property type="entry name" value="ABC TRANSPORTER PERMEASE PROTEIN YPHD-RELATED-RELATED"/>
    <property type="match status" value="1"/>
</dbReference>
<dbReference type="PANTHER" id="PTHR32196:SF72">
    <property type="entry name" value="RIBOSE IMPORT PERMEASE PROTEIN RBSC"/>
    <property type="match status" value="1"/>
</dbReference>
<dbReference type="EMBL" id="JACOPL010000012">
    <property type="protein sequence ID" value="MBC5726215.1"/>
    <property type="molecule type" value="Genomic_DNA"/>
</dbReference>
<evidence type="ECO:0000256" key="2">
    <source>
        <dbReference type="ARBA" id="ARBA00022475"/>
    </source>
</evidence>
<evidence type="ECO:0000313" key="8">
    <source>
        <dbReference type="Proteomes" id="UP000606499"/>
    </source>
</evidence>
<feature type="transmembrane region" description="Helical" evidence="6">
    <location>
        <begin position="251"/>
        <end position="284"/>
    </location>
</feature>
<comment type="caution">
    <text evidence="7">The sequence shown here is derived from an EMBL/GenBank/DDBJ whole genome shotgun (WGS) entry which is preliminary data.</text>
</comment>
<dbReference type="AlphaFoldDB" id="A0A923LVM8"/>
<keyword evidence="3 6" id="KW-0812">Transmembrane</keyword>
<reference evidence="7" key="1">
    <citation type="submission" date="2020-08" db="EMBL/GenBank/DDBJ databases">
        <title>Genome public.</title>
        <authorList>
            <person name="Liu C."/>
            <person name="Sun Q."/>
        </authorList>
    </citation>
    <scope>NUCLEOTIDE SEQUENCE</scope>
    <source>
        <strain evidence="7">NSJ-28</strain>
    </source>
</reference>
<keyword evidence="5 6" id="KW-0472">Membrane</keyword>
<evidence type="ECO:0000256" key="6">
    <source>
        <dbReference type="SAM" id="Phobius"/>
    </source>
</evidence>
<feature type="transmembrane region" description="Helical" evidence="6">
    <location>
        <begin position="99"/>
        <end position="117"/>
    </location>
</feature>
<dbReference type="RefSeq" id="WP_054327233.1">
    <property type="nucleotide sequence ID" value="NZ_JACOPL010000012.1"/>
</dbReference>
<feature type="transmembrane region" description="Helical" evidence="6">
    <location>
        <begin position="296"/>
        <end position="315"/>
    </location>
</feature>
<protein>
    <submittedName>
        <fullName evidence="7">ABC transporter permease</fullName>
    </submittedName>
</protein>
<organism evidence="7 8">
    <name type="scientific">Agathobaculum faecis</name>
    <dbReference type="NCBI Taxonomy" id="2763013"/>
    <lineage>
        <taxon>Bacteria</taxon>
        <taxon>Bacillati</taxon>
        <taxon>Bacillota</taxon>
        <taxon>Clostridia</taxon>
        <taxon>Eubacteriales</taxon>
        <taxon>Butyricicoccaceae</taxon>
        <taxon>Agathobaculum</taxon>
    </lineage>
</organism>
<dbReference type="InterPro" id="IPR001851">
    <property type="entry name" value="ABC_transp_permease"/>
</dbReference>
<comment type="subcellular location">
    <subcellularLocation>
        <location evidence="1">Cell membrane</location>
        <topology evidence="1">Multi-pass membrane protein</topology>
    </subcellularLocation>
</comment>
<gene>
    <name evidence="7" type="ORF">H8S45_12205</name>
</gene>
<evidence type="ECO:0000256" key="3">
    <source>
        <dbReference type="ARBA" id="ARBA00022692"/>
    </source>
</evidence>
<keyword evidence="8" id="KW-1185">Reference proteome</keyword>